<evidence type="ECO:0000256" key="5">
    <source>
        <dbReference type="ARBA" id="ARBA00022989"/>
    </source>
</evidence>
<evidence type="ECO:0000256" key="2">
    <source>
        <dbReference type="ARBA" id="ARBA00004236"/>
    </source>
</evidence>
<comment type="caution">
    <text evidence="9">The sequence shown here is derived from an EMBL/GenBank/DDBJ whole genome shotgun (WGS) entry which is preliminary data.</text>
</comment>
<evidence type="ECO:0000313" key="10">
    <source>
        <dbReference type="Proteomes" id="UP000286947"/>
    </source>
</evidence>
<dbReference type="Pfam" id="PF07219">
    <property type="entry name" value="HemY_N"/>
    <property type="match status" value="1"/>
</dbReference>
<feature type="domain" description="HemY N-terminal" evidence="8">
    <location>
        <begin position="28"/>
        <end position="114"/>
    </location>
</feature>
<keyword evidence="5 7" id="KW-1133">Transmembrane helix</keyword>
<proteinExistence type="predicted"/>
<protein>
    <recommendedName>
        <fullName evidence="8">HemY N-terminal domain-containing protein</fullName>
    </recommendedName>
</protein>
<organism evidence="9 10">
    <name type="scientific">Saezia sanguinis</name>
    <dbReference type="NCBI Taxonomy" id="1965230"/>
    <lineage>
        <taxon>Bacteria</taxon>
        <taxon>Pseudomonadati</taxon>
        <taxon>Pseudomonadota</taxon>
        <taxon>Betaproteobacteria</taxon>
        <taxon>Burkholderiales</taxon>
        <taxon>Saeziaceae</taxon>
        <taxon>Saezia</taxon>
    </lineage>
</organism>
<dbReference type="OrthoDB" id="9151794at2"/>
<evidence type="ECO:0000313" key="9">
    <source>
        <dbReference type="EMBL" id="RUS67183.1"/>
    </source>
</evidence>
<evidence type="ECO:0000256" key="6">
    <source>
        <dbReference type="ARBA" id="ARBA00023136"/>
    </source>
</evidence>
<dbReference type="GO" id="GO:0042168">
    <property type="term" value="P:heme metabolic process"/>
    <property type="evidence" value="ECO:0007669"/>
    <property type="project" value="InterPro"/>
</dbReference>
<reference evidence="9 10" key="1">
    <citation type="submission" date="2018-01" db="EMBL/GenBank/DDBJ databases">
        <title>Saezia sanguinis gen. nov., sp. nov., in the order Burkholderiales isolated from human blood.</title>
        <authorList>
            <person name="Medina-Pascual M.J."/>
            <person name="Valdezate S."/>
            <person name="Monzon S."/>
            <person name="Cuesta I."/>
            <person name="Carrasco G."/>
            <person name="Villalon P."/>
            <person name="Saez-Nieto J.A."/>
        </authorList>
    </citation>
    <scope>NUCLEOTIDE SEQUENCE [LARGE SCALE GENOMIC DNA]</scope>
    <source>
        <strain evidence="9 10">CNM695-12</strain>
    </source>
</reference>
<dbReference type="NCBIfam" id="TIGR00540">
    <property type="entry name" value="TPR_hemY_coli"/>
    <property type="match status" value="1"/>
</dbReference>
<dbReference type="AlphaFoldDB" id="A0A433SEM1"/>
<evidence type="ECO:0000256" key="7">
    <source>
        <dbReference type="SAM" id="Phobius"/>
    </source>
</evidence>
<keyword evidence="4 7" id="KW-0812">Transmembrane</keyword>
<keyword evidence="6 7" id="KW-0472">Membrane</keyword>
<gene>
    <name evidence="9" type="ORF">CUZ56_01124</name>
</gene>
<name>A0A433SEM1_9BURK</name>
<dbReference type="InterPro" id="IPR010817">
    <property type="entry name" value="HemY_N"/>
</dbReference>
<dbReference type="GO" id="GO:0005886">
    <property type="term" value="C:plasma membrane"/>
    <property type="evidence" value="ECO:0007669"/>
    <property type="project" value="UniProtKB-SubCell"/>
</dbReference>
<keyword evidence="3" id="KW-1003">Cell membrane</keyword>
<sequence length="420" mass="47310">MRWVIWLLMIFAAATLAALFGVENQYSVVFYMKENSYQISFNFFVIAAILILVAGYLLARLLANLLNLPSATRRWRDLRRERHGNTELNEAILQYLAGRYSRTVKSANKAIKAYEKNRSRREKIDGTVEFGVVAHLMAAAGANRLKDKETYTEQMNLALKLAEKSRLSDAPDGVRLQQAQWLIENREPQAARAAIGKLDPGVARRIATLQMQLKIDRMEGAPLAALHTARMLIKHKAYEPQKAEQIISDLASQVLDSATDLPQLKDLWEKLDAKERKLPAVIAHAAWKYAQYHDAATACSLIATCWSDINTLPENIRTPLLITLDLAMSGADESWLKRIEQTHNQAPEDPMLTYLAGRVCEQHQILGRAQMLLDQIVRNEQLSAALRQRALLALAKMAEDSNETEKAAAYYKEAALLFNA</sequence>
<dbReference type="InterPro" id="IPR005254">
    <property type="entry name" value="Heme_biosyn_assoc_TPR_pro"/>
</dbReference>
<evidence type="ECO:0000259" key="8">
    <source>
        <dbReference type="Pfam" id="PF07219"/>
    </source>
</evidence>
<evidence type="ECO:0000256" key="3">
    <source>
        <dbReference type="ARBA" id="ARBA00022475"/>
    </source>
</evidence>
<dbReference type="Proteomes" id="UP000286947">
    <property type="component" value="Unassembled WGS sequence"/>
</dbReference>
<feature type="transmembrane region" description="Helical" evidence="7">
    <location>
        <begin position="37"/>
        <end position="59"/>
    </location>
</feature>
<accession>A0A433SEM1</accession>
<dbReference type="RefSeq" id="WP_126979034.1">
    <property type="nucleotide sequence ID" value="NZ_PQSP01000002.1"/>
</dbReference>
<dbReference type="EMBL" id="PQSP01000002">
    <property type="protein sequence ID" value="RUS67183.1"/>
    <property type="molecule type" value="Genomic_DNA"/>
</dbReference>
<evidence type="ECO:0000256" key="1">
    <source>
        <dbReference type="ARBA" id="ARBA00004141"/>
    </source>
</evidence>
<comment type="subcellular location">
    <subcellularLocation>
        <location evidence="2">Cell membrane</location>
    </subcellularLocation>
    <subcellularLocation>
        <location evidence="1">Membrane</location>
        <topology evidence="1">Multi-pass membrane protein</topology>
    </subcellularLocation>
</comment>
<keyword evidence="10" id="KW-1185">Reference proteome</keyword>
<evidence type="ECO:0000256" key="4">
    <source>
        <dbReference type="ARBA" id="ARBA00022692"/>
    </source>
</evidence>